<proteinExistence type="predicted"/>
<feature type="domain" description="Nucleolar 27S pre-rRNA processing Urb2/Npa2 C-terminal" evidence="1">
    <location>
        <begin position="807"/>
        <end position="1023"/>
    </location>
</feature>
<dbReference type="InterPro" id="IPR016024">
    <property type="entry name" value="ARM-type_fold"/>
</dbReference>
<dbReference type="Proteomes" id="UP000799441">
    <property type="component" value="Unassembled WGS sequence"/>
</dbReference>
<dbReference type="InterPro" id="IPR018849">
    <property type="entry name" value="Urb2/Npa2_C"/>
</dbReference>
<reference evidence="2" key="1">
    <citation type="journal article" date="2020" name="Stud. Mycol.">
        <title>101 Dothideomycetes genomes: a test case for predicting lifestyles and emergence of pathogens.</title>
        <authorList>
            <person name="Haridas S."/>
            <person name="Albert R."/>
            <person name="Binder M."/>
            <person name="Bloem J."/>
            <person name="Labutti K."/>
            <person name="Salamov A."/>
            <person name="Andreopoulos B."/>
            <person name="Baker S."/>
            <person name="Barry K."/>
            <person name="Bills G."/>
            <person name="Bluhm B."/>
            <person name="Cannon C."/>
            <person name="Castanera R."/>
            <person name="Culley D."/>
            <person name="Daum C."/>
            <person name="Ezra D."/>
            <person name="Gonzalez J."/>
            <person name="Henrissat B."/>
            <person name="Kuo A."/>
            <person name="Liang C."/>
            <person name="Lipzen A."/>
            <person name="Lutzoni F."/>
            <person name="Magnuson J."/>
            <person name="Mondo S."/>
            <person name="Nolan M."/>
            <person name="Ohm R."/>
            <person name="Pangilinan J."/>
            <person name="Park H.-J."/>
            <person name="Ramirez L."/>
            <person name="Alfaro M."/>
            <person name="Sun H."/>
            <person name="Tritt A."/>
            <person name="Yoshinaga Y."/>
            <person name="Zwiers L.-H."/>
            <person name="Turgeon B."/>
            <person name="Goodwin S."/>
            <person name="Spatafora J."/>
            <person name="Crous P."/>
            <person name="Grigoriev I."/>
        </authorList>
    </citation>
    <scope>NUCLEOTIDE SEQUENCE</scope>
    <source>
        <strain evidence="2">CBS 116435</strain>
    </source>
</reference>
<dbReference type="SUPFAM" id="SSF48371">
    <property type="entry name" value="ARM repeat"/>
    <property type="match status" value="1"/>
</dbReference>
<dbReference type="AlphaFoldDB" id="A0A9P4UN24"/>
<dbReference type="Pfam" id="PF10441">
    <property type="entry name" value="Urb2"/>
    <property type="match status" value="1"/>
</dbReference>
<sequence>MATIDGECAQERSLDRLKHLDSLPDIKDQLRTAGALCTTAERASMILRWLLEKMEIDQNCLASAETWTLFTSTLRLVPPQRAAVHLGSHDIVDLFWKAALECQCHNSAQILSQIDEAIRVMLAISHSVQGAHLRAVLRSSSDKAAAFVGAWLEACVSSAASLNPSPALEIWGLRKPGLNDDEAFSTRCLLWAAKLLFRSSADFSNLTKRRKDSKIPTTDGLVDIRRLLAKHVLLPSRTSFFAEQGTDQFRIKLQAFRDSPADLQILPQLLDVAANLTPVITPKQRRDESRWVEAVFRSITTLISSSCPAEEQANLVCKLLDVVLACNYSLSRDVLSDVVTDFTVLLESDPCEIQWDIIALLVRLDPSLFLEEPFASAMFEKLPASLTGREALAPQIHDVATPVLQCFATYHRLEDYFSHLESQAKRHPLTPWTRLSFDSVRDELPADLIVARIDRYAAWLKPTSPVHEIRAGIALLCNLMNTRFDDEIWTQVYQQCGVVLTLCLDLVKSKSKAVEMQLWHLAKAAFELWFPLWTAGQTDNLSKLTEMGTSILGMKKLWKASEIDEDALAFLITVCLAFRPYPDCTQFYEDVIQKLENTERLNIVSKSIPAFVLGSKSTTHTLDINHETSWLEVLAGTSAEDSTQIVSRLIAQLQNGSERQKQTASYVIARLPPSLIGKEQKNMIARCEEEQQGPTHQKAWASRSEDHLKAQEALQQAPAPIERQAILQAFRSHFDHFDKGEKMWAIEQLSSLASAQPSSALPLLLETLSTFDVRSVEELDPERKRYDLFVRILGLADTMSGFTQYRHATDCVLSLLQNARFMVNQHGVEATVAAYCNNLKRAHSSTIHFVILDACKVFTTLLQKHEHRLQGRFHLVTPFLQELLTALLRPLSIVMDVSDRAISELKVQQATAVAQSVKFFCNPRQRKQSKVIATGLSDEAGKAKAHVGEFVRYVLHHYCTEVLKHPPNEEIRKALTPGLWAMIEAISTSGDNGMESLSAAMNNNQRGILRSVYDEWKTFGRWKPGANNE</sequence>
<accession>A0A9P4UN24</accession>
<evidence type="ECO:0000259" key="1">
    <source>
        <dbReference type="Pfam" id="PF10441"/>
    </source>
</evidence>
<gene>
    <name evidence="2" type="ORF">K431DRAFT_284352</name>
</gene>
<protein>
    <recommendedName>
        <fullName evidence="1">Nucleolar 27S pre-rRNA processing Urb2/Npa2 C-terminal domain-containing protein</fullName>
    </recommendedName>
</protein>
<name>A0A9P4UN24_9PEZI</name>
<evidence type="ECO:0000313" key="2">
    <source>
        <dbReference type="EMBL" id="KAF2721902.1"/>
    </source>
</evidence>
<keyword evidence="3" id="KW-1185">Reference proteome</keyword>
<dbReference type="EMBL" id="MU003786">
    <property type="protein sequence ID" value="KAF2721902.1"/>
    <property type="molecule type" value="Genomic_DNA"/>
</dbReference>
<evidence type="ECO:0000313" key="3">
    <source>
        <dbReference type="Proteomes" id="UP000799441"/>
    </source>
</evidence>
<organism evidence="2 3">
    <name type="scientific">Polychaeton citri CBS 116435</name>
    <dbReference type="NCBI Taxonomy" id="1314669"/>
    <lineage>
        <taxon>Eukaryota</taxon>
        <taxon>Fungi</taxon>
        <taxon>Dikarya</taxon>
        <taxon>Ascomycota</taxon>
        <taxon>Pezizomycotina</taxon>
        <taxon>Dothideomycetes</taxon>
        <taxon>Dothideomycetidae</taxon>
        <taxon>Capnodiales</taxon>
        <taxon>Capnodiaceae</taxon>
        <taxon>Polychaeton</taxon>
    </lineage>
</organism>
<dbReference type="OrthoDB" id="160374at2759"/>
<comment type="caution">
    <text evidence="2">The sequence shown here is derived from an EMBL/GenBank/DDBJ whole genome shotgun (WGS) entry which is preliminary data.</text>
</comment>